<evidence type="ECO:0000256" key="3">
    <source>
        <dbReference type="ARBA" id="ARBA00023004"/>
    </source>
</evidence>
<dbReference type="GO" id="GO:0020037">
    <property type="term" value="F:heme binding"/>
    <property type="evidence" value="ECO:0007669"/>
    <property type="project" value="InterPro"/>
</dbReference>
<dbReference type="GO" id="GO:0034354">
    <property type="term" value="P:'de novo' NAD+ biosynthetic process from L-tryptophan"/>
    <property type="evidence" value="ECO:0007669"/>
    <property type="project" value="TreeGrafter"/>
</dbReference>
<evidence type="ECO:0000256" key="1">
    <source>
        <dbReference type="ARBA" id="ARBA00007119"/>
    </source>
</evidence>
<dbReference type="InterPro" id="IPR000898">
    <property type="entry name" value="Indolamine_dOase"/>
</dbReference>
<comment type="similarity">
    <text evidence="1">Belongs to the indoleamine 2,3-dioxygenase family.</text>
</comment>
<proteinExistence type="inferred from homology"/>
<dbReference type="EMBL" id="LATX01001519">
    <property type="protein sequence ID" value="KTB41042.1"/>
    <property type="molecule type" value="Genomic_DNA"/>
</dbReference>
<reference evidence="4 5" key="1">
    <citation type="submission" date="2015-12" db="EMBL/GenBank/DDBJ databases">
        <title>Draft genome sequence of Moniliophthora roreri, the causal agent of frosty pod rot of cacao.</title>
        <authorList>
            <person name="Aime M.C."/>
            <person name="Diaz-Valderrama J.R."/>
            <person name="Kijpornyongpan T."/>
            <person name="Phillips-Mora W."/>
        </authorList>
    </citation>
    <scope>NUCLEOTIDE SEQUENCE [LARGE SCALE GENOMIC DNA]</scope>
    <source>
        <strain evidence="4 5">MCA 2952</strain>
    </source>
</reference>
<dbReference type="GO" id="GO:0005737">
    <property type="term" value="C:cytoplasm"/>
    <property type="evidence" value="ECO:0007669"/>
    <property type="project" value="TreeGrafter"/>
</dbReference>
<dbReference type="SUPFAM" id="SSF140959">
    <property type="entry name" value="Indolic compounds 2,3-dioxygenase-like"/>
    <property type="match status" value="1"/>
</dbReference>
<dbReference type="PANTHER" id="PTHR28657">
    <property type="entry name" value="INDOLEAMINE 2,3-DIOXYGENASE"/>
    <property type="match status" value="1"/>
</dbReference>
<dbReference type="eggNOG" id="ENOG502QV6W">
    <property type="taxonomic scope" value="Eukaryota"/>
</dbReference>
<evidence type="ECO:0000313" key="4">
    <source>
        <dbReference type="EMBL" id="KTB41042.1"/>
    </source>
</evidence>
<dbReference type="Pfam" id="PF01231">
    <property type="entry name" value="IDO"/>
    <property type="match status" value="2"/>
</dbReference>
<dbReference type="Gene3D" id="1.20.58.480">
    <property type="match status" value="1"/>
</dbReference>
<dbReference type="GO" id="GO:0046872">
    <property type="term" value="F:metal ion binding"/>
    <property type="evidence" value="ECO:0007669"/>
    <property type="project" value="UniProtKB-KW"/>
</dbReference>
<name>A0A0W0FXH0_MONRR</name>
<dbReference type="GO" id="GO:0033754">
    <property type="term" value="F:indoleamine 2,3-dioxygenase activity"/>
    <property type="evidence" value="ECO:0007669"/>
    <property type="project" value="TreeGrafter"/>
</dbReference>
<dbReference type="PANTHER" id="PTHR28657:SF5">
    <property type="entry name" value="INDOLEAMINE 2,3-DIOXYGENASE"/>
    <property type="match status" value="1"/>
</dbReference>
<dbReference type="InterPro" id="IPR037217">
    <property type="entry name" value="Trp/Indoleamine_2_3_dOase-like"/>
</dbReference>
<protein>
    <submittedName>
        <fullName evidence="4">Uncharacterized protein</fullName>
    </submittedName>
</protein>
<organism evidence="4 5">
    <name type="scientific">Moniliophthora roreri</name>
    <name type="common">Frosty pod rot fungus</name>
    <name type="synonym">Monilia roreri</name>
    <dbReference type="NCBI Taxonomy" id="221103"/>
    <lineage>
        <taxon>Eukaryota</taxon>
        <taxon>Fungi</taxon>
        <taxon>Dikarya</taxon>
        <taxon>Basidiomycota</taxon>
        <taxon>Agaricomycotina</taxon>
        <taxon>Agaricomycetes</taxon>
        <taxon>Agaricomycetidae</taxon>
        <taxon>Agaricales</taxon>
        <taxon>Marasmiineae</taxon>
        <taxon>Marasmiaceae</taxon>
        <taxon>Moniliophthora</taxon>
    </lineage>
</organism>
<dbReference type="Proteomes" id="UP000054988">
    <property type="component" value="Unassembled WGS sequence"/>
</dbReference>
<evidence type="ECO:0000256" key="2">
    <source>
        <dbReference type="ARBA" id="ARBA00022723"/>
    </source>
</evidence>
<evidence type="ECO:0000313" key="5">
    <source>
        <dbReference type="Proteomes" id="UP000054988"/>
    </source>
</evidence>
<gene>
    <name evidence="4" type="ORF">WG66_6385</name>
</gene>
<accession>A0A0W0FXH0</accession>
<dbReference type="AlphaFoldDB" id="A0A0W0FXH0"/>
<keyword evidence="3" id="KW-0408">Iron</keyword>
<sequence length="329" mass="37432">MALCQPTPPITQLPSEWELWEAVLEAAINDGLQLGNKPGITEEEKQSSERWRSRAYFTLWLPVIAAPQVPKYIHRAHLVLVWILHFYVHTLAPQPDSELVRIPPLLSIPLLQISKATDQPPVLTYVDEVILNSYLGASDNEPNPVSRLETLTTHIHTLHETPLSIKRSCNPDFFYNFVRPWLGGGIWVFEGEEMHTHACEIKCSPKLSHTNARRVSWYFILPESDHQVKRFSQRHANVRVLFTSRVFGTFAGWRMGRSESAGEAYEKGVDALKQFRDVYIVIVTLLVVGPAKRAKKAREKEMKGTAGTDLVFLKDVRDIRRSSRAGSCE</sequence>
<comment type="caution">
    <text evidence="4">The sequence shown here is derived from an EMBL/GenBank/DDBJ whole genome shotgun (WGS) entry which is preliminary data.</text>
</comment>
<keyword evidence="2" id="KW-0479">Metal-binding</keyword>
<dbReference type="GO" id="GO:0019441">
    <property type="term" value="P:L-tryptophan catabolic process to kynurenine"/>
    <property type="evidence" value="ECO:0007669"/>
    <property type="project" value="InterPro"/>
</dbReference>